<sequence>MKTLKTLFLFLALVCAGNSFGQTEEENQQINFQEFGLVAYLTDLKINSEIKMKKLVDNPQYKFQTDEAREIDLNYNELKINIDILINQISADMSQKNSLRLYRRLNNFYKYRKPLPSKYLYYEKL</sequence>
<dbReference type="AlphaFoldDB" id="A0A255ZPJ0"/>
<evidence type="ECO:0000313" key="2">
    <source>
        <dbReference type="EMBL" id="OYQ43497.1"/>
    </source>
</evidence>
<gene>
    <name evidence="2" type="ORF">CHU92_03385</name>
</gene>
<comment type="caution">
    <text evidence="2">The sequence shown here is derived from an EMBL/GenBank/DDBJ whole genome shotgun (WGS) entry which is preliminary data.</text>
</comment>
<proteinExistence type="predicted"/>
<feature type="signal peptide" evidence="1">
    <location>
        <begin position="1"/>
        <end position="21"/>
    </location>
</feature>
<keyword evidence="1" id="KW-0732">Signal</keyword>
<protein>
    <submittedName>
        <fullName evidence="2">Uncharacterized protein</fullName>
    </submittedName>
</protein>
<dbReference type="OrthoDB" id="9852189at2"/>
<accession>A0A255ZPJ0</accession>
<dbReference type="EMBL" id="NOXV01000178">
    <property type="protein sequence ID" value="OYQ43497.1"/>
    <property type="molecule type" value="Genomic_DNA"/>
</dbReference>
<dbReference type="RefSeq" id="WP_094412609.1">
    <property type="nucleotide sequence ID" value="NZ_NOXV01000178.1"/>
</dbReference>
<evidence type="ECO:0000313" key="3">
    <source>
        <dbReference type="Proteomes" id="UP000216605"/>
    </source>
</evidence>
<reference evidence="2 3" key="1">
    <citation type="submission" date="2017-07" db="EMBL/GenBank/DDBJ databases">
        <title>Flavobacterium cyanobacteriorum sp. nov., isolated from cyanobacterial aggregates in a eutrophic lake.</title>
        <authorList>
            <person name="Cai H."/>
        </authorList>
    </citation>
    <scope>NUCLEOTIDE SEQUENCE [LARGE SCALE GENOMIC DNA]</scope>
    <source>
        <strain evidence="2 3">TH021</strain>
    </source>
</reference>
<name>A0A255ZPJ0_9FLAO</name>
<organism evidence="2 3">
    <name type="scientific">Flavobacterium cyanobacteriorum</name>
    <dbReference type="NCBI Taxonomy" id="2022802"/>
    <lineage>
        <taxon>Bacteria</taxon>
        <taxon>Pseudomonadati</taxon>
        <taxon>Bacteroidota</taxon>
        <taxon>Flavobacteriia</taxon>
        <taxon>Flavobacteriales</taxon>
        <taxon>Flavobacteriaceae</taxon>
        <taxon>Flavobacterium</taxon>
    </lineage>
</organism>
<keyword evidence="3" id="KW-1185">Reference proteome</keyword>
<dbReference type="Proteomes" id="UP000216605">
    <property type="component" value="Unassembled WGS sequence"/>
</dbReference>
<evidence type="ECO:0000256" key="1">
    <source>
        <dbReference type="SAM" id="SignalP"/>
    </source>
</evidence>
<feature type="chain" id="PRO_5013350259" evidence="1">
    <location>
        <begin position="22"/>
        <end position="125"/>
    </location>
</feature>